<organism evidence="1 2">
    <name type="scientific">Rhizoctonia solani</name>
    <dbReference type="NCBI Taxonomy" id="456999"/>
    <lineage>
        <taxon>Eukaryota</taxon>
        <taxon>Fungi</taxon>
        <taxon>Dikarya</taxon>
        <taxon>Basidiomycota</taxon>
        <taxon>Agaricomycotina</taxon>
        <taxon>Agaricomycetes</taxon>
        <taxon>Cantharellales</taxon>
        <taxon>Ceratobasidiaceae</taxon>
        <taxon>Rhizoctonia</taxon>
    </lineage>
</organism>
<accession>A0A8H8SZ05</accession>
<dbReference type="RefSeq" id="XP_043182135.1">
    <property type="nucleotide sequence ID" value="XM_043329301.1"/>
</dbReference>
<sequence>MRVSVRTSLVLVVYHLHSYKAIAKALSDQVQSALKAFLVSVACQTRLIHRGFTTAEADIMFNEISPNDPFHLAVIFLTEGDPQGGWWHTSAHGHQKDSTVCEEDFLSTCLVNLEDVAERAVTARIFGVSCGYNLKVNGTINSIVRFLERTPYQSFVTPSTSSLLMCDYIPIFPEIFLNLYYFGTALEPALYRVWGKSKEARSHTGLMLFTRSPESVEMQVKAISYAPIASRPLGVPLPLLQTICGCDNDGMKWSFKKTFVNGLEAIFIYRAPCCQVELQVGIYPGNRQKFVQHEMHFVVENWDRESDYFTFNDSDNVKMKILPPRFDGKPSLVCRDRPWTTAGINAAKMEEQFAEYMNVNTM</sequence>
<evidence type="ECO:0000313" key="1">
    <source>
        <dbReference type="EMBL" id="QRW21898.1"/>
    </source>
</evidence>
<dbReference type="GeneID" id="67031764"/>
<proteinExistence type="predicted"/>
<protein>
    <submittedName>
        <fullName evidence="1">ATPase</fullName>
    </submittedName>
</protein>
<evidence type="ECO:0000313" key="2">
    <source>
        <dbReference type="Proteomes" id="UP000650533"/>
    </source>
</evidence>
<dbReference type="Proteomes" id="UP000650533">
    <property type="component" value="Chromosome 8"/>
</dbReference>
<dbReference type="KEGG" id="rsx:RhiXN_09485"/>
<dbReference type="EMBL" id="CP059665">
    <property type="protein sequence ID" value="QRW21898.1"/>
    <property type="molecule type" value="Genomic_DNA"/>
</dbReference>
<gene>
    <name evidence="1" type="ORF">RhiXN_09485</name>
</gene>
<dbReference type="AlphaFoldDB" id="A0A8H8SZ05"/>
<reference evidence="1" key="1">
    <citation type="submission" date="2020-05" db="EMBL/GenBank/DDBJ databases">
        <title>Evolutionary and genomic comparisons of hybrid uninucleate and nonhybrid Rhizoctonia fungi.</title>
        <authorList>
            <person name="Li C."/>
            <person name="Chen X."/>
        </authorList>
    </citation>
    <scope>NUCLEOTIDE SEQUENCE</scope>
    <source>
        <strain evidence="1">AG-1 IA</strain>
    </source>
</reference>
<name>A0A8H8SZ05_9AGAM</name>